<sequence length="228" mass="25398">MQKFRYALFGLIWTGSLFAQTGRRPADAPFNQWSVEVMVGQNKPVRPFTEGYYVSNPERYMFFSEISHIDIGGRYMLSEHFGLKADIGLDRFRSVSGSGSLPFDSGSRRIGLQGVANIGRVLKFESFSGRLGLLAHAGVFVSRFKSGGAREDNGGWILGITPQVRITDRLAVNMDLSALYSVRQHLTWDGKPADPTNNLTGMFSTVSVGATWYLGKKDKHADWYTGRK</sequence>
<evidence type="ECO:0000313" key="3">
    <source>
        <dbReference type="Proteomes" id="UP001464555"/>
    </source>
</evidence>
<protein>
    <recommendedName>
        <fullName evidence="4">YjbH domain-containing protein</fullName>
    </recommendedName>
</protein>
<gene>
    <name evidence="2" type="ORF">AAEO56_05955</name>
</gene>
<evidence type="ECO:0000313" key="2">
    <source>
        <dbReference type="EMBL" id="MEL1243799.1"/>
    </source>
</evidence>
<dbReference type="EMBL" id="JBBYHR010000003">
    <property type="protein sequence ID" value="MEL1243799.1"/>
    <property type="molecule type" value="Genomic_DNA"/>
</dbReference>
<dbReference type="Proteomes" id="UP001464555">
    <property type="component" value="Unassembled WGS sequence"/>
</dbReference>
<name>A0ABU9HUG7_9FLAO</name>
<feature type="chain" id="PRO_5046120483" description="YjbH domain-containing protein" evidence="1">
    <location>
        <begin position="20"/>
        <end position="228"/>
    </location>
</feature>
<proteinExistence type="predicted"/>
<keyword evidence="3" id="KW-1185">Reference proteome</keyword>
<evidence type="ECO:0000256" key="1">
    <source>
        <dbReference type="SAM" id="SignalP"/>
    </source>
</evidence>
<dbReference type="RefSeq" id="WP_341696118.1">
    <property type="nucleotide sequence ID" value="NZ_JBBYHR010000003.1"/>
</dbReference>
<reference evidence="2 3" key="1">
    <citation type="submission" date="2024-04" db="EMBL/GenBank/DDBJ databases">
        <title>Flavobacterium sp. DGU11 16S ribosomal RNA gene Genome sequencing and assembly.</title>
        <authorList>
            <person name="Park S."/>
        </authorList>
    </citation>
    <scope>NUCLEOTIDE SEQUENCE [LARGE SCALE GENOMIC DNA]</scope>
    <source>
        <strain evidence="2 3">DGU11</strain>
    </source>
</reference>
<comment type="caution">
    <text evidence="2">The sequence shown here is derived from an EMBL/GenBank/DDBJ whole genome shotgun (WGS) entry which is preliminary data.</text>
</comment>
<feature type="signal peptide" evidence="1">
    <location>
        <begin position="1"/>
        <end position="19"/>
    </location>
</feature>
<evidence type="ECO:0008006" key="4">
    <source>
        <dbReference type="Google" id="ProtNLM"/>
    </source>
</evidence>
<organism evidence="2 3">
    <name type="scientific">Flavobacterium arundinis</name>
    <dbReference type="NCBI Taxonomy" id="3139143"/>
    <lineage>
        <taxon>Bacteria</taxon>
        <taxon>Pseudomonadati</taxon>
        <taxon>Bacteroidota</taxon>
        <taxon>Flavobacteriia</taxon>
        <taxon>Flavobacteriales</taxon>
        <taxon>Flavobacteriaceae</taxon>
        <taxon>Flavobacterium</taxon>
    </lineage>
</organism>
<keyword evidence="1" id="KW-0732">Signal</keyword>
<accession>A0ABU9HUG7</accession>